<sequence length="535" mass="58479">MNKRLFYYLFAVLCTVTLFTSCSDDDDNGKGDDQTEVADISGNYKGNLVVSINEHPADPISQVISITKSGNQTSQVVLSLKNFSFGGQLVGDIEVPCMVEEREGTQSFSGQKNLTFTTPFGQLLGTLPTSVNGTVKDGKISMKIGVTVAALEQVVDVDFDGNKMTGNESSEAKILSFTFDTSVEANAVVSSVPVINDENGTIAFEVENASNDDLKKLVPTIEVSAKATVNPASKTEVDFSSGSVVFTVVAEDGSSKKYTASISGNTSIVNNDFETWVSESHQPVLGGASATMSYEIPQGWRTGNPGIVEMQSQVDVKDLWSVLKESDNKRNSTVALVQTIDSKGKDVWITKIPKVTAGSLFLGYWKTNATNTLNSTKFGVKFDNSLGKPVAVKGWYKYESGKDYYTCEEPYTKNCHKATKTEGQEFVDRFSIKVSLYKTDEFDDTKYEDCLTGEADEKNFYLSSRVVGKGVFEDGGTNGEWKEFNISLSYDGDSFDAEQKYRFAIVCSSSKDGDKFWGAPGSKLWVDDIEVIYKK</sequence>
<dbReference type="EMBL" id="QRUO01000019">
    <property type="protein sequence ID" value="RGR67952.1"/>
    <property type="molecule type" value="Genomic_DNA"/>
</dbReference>
<reference evidence="4 5" key="1">
    <citation type="submission" date="2018-08" db="EMBL/GenBank/DDBJ databases">
        <title>A genome reference for cultivated species of the human gut microbiota.</title>
        <authorList>
            <person name="Zou Y."/>
            <person name="Xue W."/>
            <person name="Luo G."/>
        </authorList>
    </citation>
    <scope>NUCLEOTIDE SEQUENCE [LARGE SCALE GENOMIC DNA]</scope>
    <source>
        <strain evidence="4 5">AF24-29LB</strain>
    </source>
</reference>
<evidence type="ECO:0000259" key="2">
    <source>
        <dbReference type="Pfam" id="PF13201"/>
    </source>
</evidence>
<proteinExistence type="predicted"/>
<feature type="chain" id="PRO_5019346013" description="Lipoprotein" evidence="1">
    <location>
        <begin position="24"/>
        <end position="535"/>
    </location>
</feature>
<evidence type="ECO:0000313" key="5">
    <source>
        <dbReference type="Proteomes" id="UP000284205"/>
    </source>
</evidence>
<dbReference type="InterPro" id="IPR024311">
    <property type="entry name" value="Lipocalin-like"/>
</dbReference>
<dbReference type="Gene3D" id="2.60.120.890">
    <property type="entry name" value="BT2081, beta-jelly-roll domain"/>
    <property type="match status" value="1"/>
</dbReference>
<dbReference type="AlphaFoldDB" id="A0A412FII9"/>
<accession>A0A412FII9</accession>
<evidence type="ECO:0000259" key="3">
    <source>
        <dbReference type="Pfam" id="PF13944"/>
    </source>
</evidence>
<comment type="caution">
    <text evidence="4">The sequence shown here is derived from an EMBL/GenBank/DDBJ whole genome shotgun (WGS) entry which is preliminary data.</text>
</comment>
<name>A0A412FII9_9BACE</name>
<feature type="domain" description="Putative carbohydrate metabolism" evidence="2">
    <location>
        <begin position="273"/>
        <end position="532"/>
    </location>
</feature>
<dbReference type="InterPro" id="IPR038653">
    <property type="entry name" value="Put_CMD_sf"/>
</dbReference>
<evidence type="ECO:0000256" key="1">
    <source>
        <dbReference type="SAM" id="SignalP"/>
    </source>
</evidence>
<organism evidence="4 5">
    <name type="scientific">Bacteroides caccae</name>
    <dbReference type="NCBI Taxonomy" id="47678"/>
    <lineage>
        <taxon>Bacteria</taxon>
        <taxon>Pseudomonadati</taxon>
        <taxon>Bacteroidota</taxon>
        <taxon>Bacteroidia</taxon>
        <taxon>Bacteroidales</taxon>
        <taxon>Bacteroidaceae</taxon>
        <taxon>Bacteroides</taxon>
    </lineage>
</organism>
<dbReference type="Gene3D" id="2.60.40.2340">
    <property type="match status" value="1"/>
</dbReference>
<feature type="domain" description="Lipocalin-like" evidence="3">
    <location>
        <begin position="41"/>
        <end position="162"/>
    </location>
</feature>
<gene>
    <name evidence="4" type="ORF">DWY26_17305</name>
</gene>
<dbReference type="Proteomes" id="UP000284205">
    <property type="component" value="Unassembled WGS sequence"/>
</dbReference>
<evidence type="ECO:0008006" key="6">
    <source>
        <dbReference type="Google" id="ProtNLM"/>
    </source>
</evidence>
<dbReference type="PROSITE" id="PS51257">
    <property type="entry name" value="PROKAR_LIPOPROTEIN"/>
    <property type="match status" value="1"/>
</dbReference>
<dbReference type="Pfam" id="PF13201">
    <property type="entry name" value="PCMD"/>
    <property type="match status" value="1"/>
</dbReference>
<protein>
    <recommendedName>
        <fullName evidence="6">Lipoprotein</fullName>
    </recommendedName>
</protein>
<evidence type="ECO:0000313" key="4">
    <source>
        <dbReference type="EMBL" id="RGR67952.1"/>
    </source>
</evidence>
<dbReference type="Gene3D" id="2.40.128.350">
    <property type="match status" value="1"/>
</dbReference>
<keyword evidence="1" id="KW-0732">Signal</keyword>
<feature type="signal peptide" evidence="1">
    <location>
        <begin position="1"/>
        <end position="23"/>
    </location>
</feature>
<dbReference type="Pfam" id="PF13944">
    <property type="entry name" value="Calycin_like"/>
    <property type="match status" value="1"/>
</dbReference>
<dbReference type="RefSeq" id="WP_122139538.1">
    <property type="nucleotide sequence ID" value="NZ_CAXSSI010000008.1"/>
</dbReference>
<dbReference type="InterPro" id="IPR025112">
    <property type="entry name" value="PCMD"/>
</dbReference>